<organism evidence="4 5">
    <name type="scientific">Mugilogobius chulae</name>
    <name type="common">yellowstripe goby</name>
    <dbReference type="NCBI Taxonomy" id="88201"/>
    <lineage>
        <taxon>Eukaryota</taxon>
        <taxon>Metazoa</taxon>
        <taxon>Chordata</taxon>
        <taxon>Craniata</taxon>
        <taxon>Vertebrata</taxon>
        <taxon>Euteleostomi</taxon>
        <taxon>Actinopterygii</taxon>
        <taxon>Neopterygii</taxon>
        <taxon>Teleostei</taxon>
        <taxon>Neoteleostei</taxon>
        <taxon>Acanthomorphata</taxon>
        <taxon>Gobiaria</taxon>
        <taxon>Gobiiformes</taxon>
        <taxon>Gobioidei</taxon>
        <taxon>Gobiidae</taxon>
        <taxon>Gobionellinae</taxon>
        <taxon>Mugilogobius</taxon>
    </lineage>
</organism>
<accession>A0AAW0PRX9</accession>
<proteinExistence type="predicted"/>
<protein>
    <submittedName>
        <fullName evidence="4">Uncharacterized protein</fullName>
    </submittedName>
</protein>
<evidence type="ECO:0000313" key="5">
    <source>
        <dbReference type="Proteomes" id="UP001460270"/>
    </source>
</evidence>
<dbReference type="Proteomes" id="UP001460270">
    <property type="component" value="Unassembled WGS sequence"/>
</dbReference>
<name>A0AAW0PRX9_9GOBI</name>
<dbReference type="PANTHER" id="PTHR24123:SF49">
    <property type="entry name" value="ANKYRIN-2-LIKE ISOFORM X1"/>
    <property type="match status" value="1"/>
</dbReference>
<keyword evidence="5" id="KW-1185">Reference proteome</keyword>
<keyword evidence="2" id="KW-0040">ANK repeat</keyword>
<evidence type="ECO:0000313" key="4">
    <source>
        <dbReference type="EMBL" id="KAK7929419.1"/>
    </source>
</evidence>
<sequence>MNKSVVEQTSRTYAEIEKTLDHSEVSVALSSVQEDVDSPRVVRRVEGGERRPPPAVSEEDLSVASLLDIPSWADPVEHSHSESIHDLLEELEIPQELNPNIWNPDDVNIQEPTSYTLEDEQADEMDIPPQSISEETYKDENGHIIVKKVTRKVIRKCASSSDGAELEQISSEADSQVHIRPSKGDDHSKLIKRSIVKSEGDQSEVIFTEREALLKQDQAEGGRVTSVEKRVVLEGERPVVHHDDGTLAKDVSSAQDNFRQGPDA</sequence>
<feature type="region of interest" description="Disordered" evidence="3">
    <location>
        <begin position="30"/>
        <end position="62"/>
    </location>
</feature>
<comment type="caution">
    <text evidence="4">The sequence shown here is derived from an EMBL/GenBank/DDBJ whole genome shotgun (WGS) entry which is preliminary data.</text>
</comment>
<gene>
    <name evidence="4" type="ORF">WMY93_005814</name>
</gene>
<dbReference type="InterPro" id="IPR051165">
    <property type="entry name" value="Multifunctional_ANK_Repeat"/>
</dbReference>
<feature type="compositionally biased region" description="Basic and acidic residues" evidence="3">
    <location>
        <begin position="237"/>
        <end position="247"/>
    </location>
</feature>
<dbReference type="EMBL" id="JBBPFD010000004">
    <property type="protein sequence ID" value="KAK7929419.1"/>
    <property type="molecule type" value="Genomic_DNA"/>
</dbReference>
<keyword evidence="1" id="KW-0677">Repeat</keyword>
<reference evidence="5" key="1">
    <citation type="submission" date="2024-04" db="EMBL/GenBank/DDBJ databases">
        <title>Salinicola lusitanus LLJ914,a marine bacterium isolated from the Okinawa Trough.</title>
        <authorList>
            <person name="Li J."/>
        </authorList>
    </citation>
    <scope>NUCLEOTIDE SEQUENCE [LARGE SCALE GENOMIC DNA]</scope>
</reference>
<evidence type="ECO:0000256" key="3">
    <source>
        <dbReference type="SAM" id="MobiDB-lite"/>
    </source>
</evidence>
<feature type="compositionally biased region" description="Basic and acidic residues" evidence="3">
    <location>
        <begin position="37"/>
        <end position="52"/>
    </location>
</feature>
<dbReference type="PANTHER" id="PTHR24123">
    <property type="entry name" value="ANKYRIN REPEAT-CONTAINING"/>
    <property type="match status" value="1"/>
</dbReference>
<evidence type="ECO:0000256" key="2">
    <source>
        <dbReference type="ARBA" id="ARBA00023043"/>
    </source>
</evidence>
<dbReference type="AlphaFoldDB" id="A0AAW0PRX9"/>
<evidence type="ECO:0000256" key="1">
    <source>
        <dbReference type="ARBA" id="ARBA00022737"/>
    </source>
</evidence>
<feature type="region of interest" description="Disordered" evidence="3">
    <location>
        <begin position="237"/>
        <end position="264"/>
    </location>
</feature>